<gene>
    <name evidence="1" type="ORF">AOQ84DRAFT_276088</name>
</gene>
<reference evidence="1 2" key="1">
    <citation type="journal article" date="2016" name="Nat. Commun.">
        <title>Ectomycorrhizal ecology is imprinted in the genome of the dominant symbiotic fungus Cenococcum geophilum.</title>
        <authorList>
            <consortium name="DOE Joint Genome Institute"/>
            <person name="Peter M."/>
            <person name="Kohler A."/>
            <person name="Ohm R.A."/>
            <person name="Kuo A."/>
            <person name="Krutzmann J."/>
            <person name="Morin E."/>
            <person name="Arend M."/>
            <person name="Barry K.W."/>
            <person name="Binder M."/>
            <person name="Choi C."/>
            <person name="Clum A."/>
            <person name="Copeland A."/>
            <person name="Grisel N."/>
            <person name="Haridas S."/>
            <person name="Kipfer T."/>
            <person name="LaButti K."/>
            <person name="Lindquist E."/>
            <person name="Lipzen A."/>
            <person name="Maire R."/>
            <person name="Meier B."/>
            <person name="Mihaltcheva S."/>
            <person name="Molinier V."/>
            <person name="Murat C."/>
            <person name="Poggeler S."/>
            <person name="Quandt C.A."/>
            <person name="Sperisen C."/>
            <person name="Tritt A."/>
            <person name="Tisserant E."/>
            <person name="Crous P.W."/>
            <person name="Henrissat B."/>
            <person name="Nehls U."/>
            <person name="Egli S."/>
            <person name="Spatafora J.W."/>
            <person name="Grigoriev I.V."/>
            <person name="Martin F.M."/>
        </authorList>
    </citation>
    <scope>NUCLEOTIDE SEQUENCE [LARGE SCALE GENOMIC DNA]</scope>
    <source>
        <strain evidence="1 2">CBS 207.34</strain>
    </source>
</reference>
<feature type="non-terminal residue" evidence="1">
    <location>
        <position position="1"/>
    </location>
</feature>
<sequence length="73" mass="8104">EISQTCLTYLAFEAFACGGACDEEAFTARLDHHVFLDYAARYWGAHTHGVQNDVEEIAKAFLKNDFLTACASQ</sequence>
<name>A0A8E2EPM7_9PEZI</name>
<organism evidence="1 2">
    <name type="scientific">Glonium stellatum</name>
    <dbReference type="NCBI Taxonomy" id="574774"/>
    <lineage>
        <taxon>Eukaryota</taxon>
        <taxon>Fungi</taxon>
        <taxon>Dikarya</taxon>
        <taxon>Ascomycota</taxon>
        <taxon>Pezizomycotina</taxon>
        <taxon>Dothideomycetes</taxon>
        <taxon>Pleosporomycetidae</taxon>
        <taxon>Gloniales</taxon>
        <taxon>Gloniaceae</taxon>
        <taxon>Glonium</taxon>
    </lineage>
</organism>
<dbReference type="EMBL" id="KV751009">
    <property type="protein sequence ID" value="OCL02068.1"/>
    <property type="molecule type" value="Genomic_DNA"/>
</dbReference>
<feature type="non-terminal residue" evidence="1">
    <location>
        <position position="73"/>
    </location>
</feature>
<dbReference type="Proteomes" id="UP000250140">
    <property type="component" value="Unassembled WGS sequence"/>
</dbReference>
<evidence type="ECO:0000313" key="1">
    <source>
        <dbReference type="EMBL" id="OCL02068.1"/>
    </source>
</evidence>
<evidence type="ECO:0000313" key="2">
    <source>
        <dbReference type="Proteomes" id="UP000250140"/>
    </source>
</evidence>
<dbReference type="AlphaFoldDB" id="A0A8E2EPM7"/>
<protein>
    <submittedName>
        <fullName evidence="1">Uncharacterized protein</fullName>
    </submittedName>
</protein>
<keyword evidence="2" id="KW-1185">Reference proteome</keyword>
<accession>A0A8E2EPM7</accession>
<proteinExistence type="predicted"/>